<dbReference type="InterPro" id="IPR018607">
    <property type="entry name" value="Ctf8"/>
</dbReference>
<dbReference type="GO" id="GO:0035753">
    <property type="term" value="P:maintenance of DNA trinucleotide repeats"/>
    <property type="evidence" value="ECO:0007669"/>
    <property type="project" value="EnsemblFungi"/>
</dbReference>
<dbReference type="Proteomes" id="UP000190274">
    <property type="component" value="Chromosome A"/>
</dbReference>
<dbReference type="GO" id="GO:0031390">
    <property type="term" value="C:Ctf18 RFC-like complex"/>
    <property type="evidence" value="ECO:0007669"/>
    <property type="project" value="EnsemblFungi"/>
</dbReference>
<reference evidence="1 2" key="1">
    <citation type="submission" date="2016-03" db="EMBL/GenBank/DDBJ databases">
        <authorList>
            <person name="Devillers H."/>
        </authorList>
    </citation>
    <scope>NUCLEOTIDE SEQUENCE [LARGE SCALE GENOMIC DNA]</scope>
    <source>
        <strain evidence="1">CBS 10888</strain>
    </source>
</reference>
<dbReference type="GO" id="GO:0007064">
    <property type="term" value="P:mitotic sister chromatid cohesion"/>
    <property type="evidence" value="ECO:0007669"/>
    <property type="project" value="EnsemblFungi"/>
</dbReference>
<evidence type="ECO:0000313" key="2">
    <source>
        <dbReference type="Proteomes" id="UP000190274"/>
    </source>
</evidence>
<keyword evidence="2" id="KW-1185">Reference proteome</keyword>
<gene>
    <name evidence="1" type="ORF">LADA_0A07844G</name>
</gene>
<dbReference type="GO" id="GO:0034398">
    <property type="term" value="P:telomere tethering at nuclear periphery"/>
    <property type="evidence" value="ECO:0007669"/>
    <property type="project" value="EnsemblFungi"/>
</dbReference>
<organism evidence="1 2">
    <name type="scientific">Lachancea dasiensis</name>
    <dbReference type="NCBI Taxonomy" id="1072105"/>
    <lineage>
        <taxon>Eukaryota</taxon>
        <taxon>Fungi</taxon>
        <taxon>Dikarya</taxon>
        <taxon>Ascomycota</taxon>
        <taxon>Saccharomycotina</taxon>
        <taxon>Saccharomycetes</taxon>
        <taxon>Saccharomycetales</taxon>
        <taxon>Saccharomycetaceae</taxon>
        <taxon>Lachancea</taxon>
    </lineage>
</organism>
<sequence>MPSVEISVSQLKSLFENSETVSIPTRLGNTLLEIQGELEYPLVPPANDVGKKFGVHNNENIVQFGLLQLEEGSTQATMLVGEKQRLLGSVVKLETPLGLLKFEHSTGLVKLQDVIRYKITFKDRPLPIM</sequence>
<dbReference type="AlphaFoldDB" id="A0A1G4IPZ7"/>
<dbReference type="OrthoDB" id="121932at2759"/>
<name>A0A1G4IPZ7_9SACH</name>
<proteinExistence type="predicted"/>
<evidence type="ECO:0000313" key="1">
    <source>
        <dbReference type="EMBL" id="SCU78817.1"/>
    </source>
</evidence>
<accession>A0A1G4IPZ7</accession>
<dbReference type="EMBL" id="LT598460">
    <property type="protein sequence ID" value="SCU78817.1"/>
    <property type="molecule type" value="Genomic_DNA"/>
</dbReference>
<dbReference type="Pfam" id="PF09696">
    <property type="entry name" value="Ctf8"/>
    <property type="match status" value="1"/>
</dbReference>
<protein>
    <submittedName>
        <fullName evidence="1">LADA_0A07844g1_1</fullName>
    </submittedName>
</protein>
<dbReference type="STRING" id="1266660.A0A1G4IPZ7"/>